<dbReference type="AlphaFoldDB" id="A0A7W8G8D3"/>
<dbReference type="RefSeq" id="WP_184658357.1">
    <property type="nucleotide sequence ID" value="NZ_CP031518.1"/>
</dbReference>
<feature type="signal peptide" evidence="1">
    <location>
        <begin position="1"/>
        <end position="25"/>
    </location>
</feature>
<keyword evidence="3" id="KW-1185">Reference proteome</keyword>
<dbReference type="Proteomes" id="UP000518887">
    <property type="component" value="Unassembled WGS sequence"/>
</dbReference>
<reference evidence="2 3" key="1">
    <citation type="submission" date="2020-08" db="EMBL/GenBank/DDBJ databases">
        <title>Genomic Encyclopedia of Type Strains, Phase IV (KMG-IV): sequencing the most valuable type-strain genomes for metagenomic binning, comparative biology and taxonomic classification.</title>
        <authorList>
            <person name="Goeker M."/>
        </authorList>
    </citation>
    <scope>NUCLEOTIDE SEQUENCE [LARGE SCALE GENOMIC DNA]</scope>
    <source>
        <strain evidence="2 3">DSM 103462</strain>
    </source>
</reference>
<comment type="caution">
    <text evidence="2">The sequence shown here is derived from an EMBL/GenBank/DDBJ whole genome shotgun (WGS) entry which is preliminary data.</text>
</comment>
<evidence type="ECO:0000313" key="2">
    <source>
        <dbReference type="EMBL" id="MBB5225763.1"/>
    </source>
</evidence>
<feature type="chain" id="PRO_5030914412" evidence="1">
    <location>
        <begin position="26"/>
        <end position="295"/>
    </location>
</feature>
<sequence length="295" mass="32221">MKNLHFKSWLLALSILILSPLSALHAEDLLVDYYGVVSASSDTNMLKMAQDVFYTQLKSIDGIIVDDKRPDISKAASEVPLFIKTNAKIYFYAEISDEKTDAGQTLWNCRFNAVTSSDGITHTATENYESYYKILVGAKNAIEKVLSDLKEPDPQFASADKDNIAADFKTGVDIESLAGTWSGEPFADKIIILRGGRGFVIFKNGATMNIKISVKKAVIDGRSTNLEIAQVGKSNASFFPELSREQALACAAKAAPITWNFALTSADTLEGIKNTVIPTNDGTEQGTVNSSWTRR</sequence>
<evidence type="ECO:0000313" key="3">
    <source>
        <dbReference type="Proteomes" id="UP000518887"/>
    </source>
</evidence>
<proteinExistence type="predicted"/>
<organism evidence="2 3">
    <name type="scientific">Treponema ruminis</name>
    <dbReference type="NCBI Taxonomy" id="744515"/>
    <lineage>
        <taxon>Bacteria</taxon>
        <taxon>Pseudomonadati</taxon>
        <taxon>Spirochaetota</taxon>
        <taxon>Spirochaetia</taxon>
        <taxon>Spirochaetales</taxon>
        <taxon>Treponemataceae</taxon>
        <taxon>Treponema</taxon>
    </lineage>
</organism>
<protein>
    <submittedName>
        <fullName evidence="2">Uncharacterized protein</fullName>
    </submittedName>
</protein>
<accession>A0A7W8G8D3</accession>
<name>A0A7W8G8D3_9SPIR</name>
<evidence type="ECO:0000256" key="1">
    <source>
        <dbReference type="SAM" id="SignalP"/>
    </source>
</evidence>
<gene>
    <name evidence="2" type="ORF">HNP76_001120</name>
</gene>
<dbReference type="EMBL" id="JACHFQ010000003">
    <property type="protein sequence ID" value="MBB5225763.1"/>
    <property type="molecule type" value="Genomic_DNA"/>
</dbReference>
<keyword evidence="1" id="KW-0732">Signal</keyword>